<evidence type="ECO:0000313" key="1">
    <source>
        <dbReference type="EMBL" id="CAG7581272.1"/>
    </source>
</evidence>
<sequence>MEILEEMKKELITTMGVSNKKIKWLSNKNPLVRIEEIRERYLGFAYNFSDEEMIYEMTKNHIMEMIEFSDKVYFSADNVNSDITFPYLKGIKKEVKEKLGYDLEINLHVFPCDKSSSEFQRDHHKRSEKKLRKVKLYKFIHYT</sequence>
<protein>
    <submittedName>
        <fullName evidence="1">Uncharacterized protein</fullName>
    </submittedName>
</protein>
<accession>A0A8D9CEQ9</accession>
<name>A0A8D9CEQ9_9VIRU</name>
<organism evidence="1">
    <name type="scientific">uncultured marine phage</name>
    <dbReference type="NCBI Taxonomy" id="707152"/>
    <lineage>
        <taxon>Viruses</taxon>
        <taxon>environmental samples</taxon>
    </lineage>
</organism>
<reference evidence="1" key="1">
    <citation type="submission" date="2021-06" db="EMBL/GenBank/DDBJ databases">
        <authorList>
            <person name="Gannon L."/>
            <person name="Redgwell R T."/>
            <person name="Michniewski S."/>
            <person name="Harrison D C."/>
            <person name="Millard A."/>
        </authorList>
    </citation>
    <scope>NUCLEOTIDE SEQUENCE</scope>
</reference>
<gene>
    <name evidence="1" type="ORF">SLAVMIC_00760</name>
</gene>
<dbReference type="EMBL" id="OU342829">
    <property type="protein sequence ID" value="CAG7581272.1"/>
    <property type="molecule type" value="Genomic_DNA"/>
</dbReference>
<proteinExistence type="predicted"/>